<reference evidence="1 2" key="2">
    <citation type="submission" date="2017-10" db="EMBL/GenBank/DDBJ databases">
        <title>Genome analyses suggest a sexual origin of heterokaryosis in a supposedly ancient asexual fungus.</title>
        <authorList>
            <person name="Corradi N."/>
            <person name="Sedzielewska K."/>
            <person name="Noel J."/>
            <person name="Charron P."/>
            <person name="Farinelli L."/>
            <person name="Marton T."/>
            <person name="Kruger M."/>
            <person name="Pelin A."/>
            <person name="Brachmann A."/>
            <person name="Corradi N."/>
        </authorList>
    </citation>
    <scope>NUCLEOTIDE SEQUENCE [LARGE SCALE GENOMIC DNA]</scope>
    <source>
        <strain evidence="1 2">A1</strain>
    </source>
</reference>
<protein>
    <submittedName>
        <fullName evidence="1">Uncharacterized protein</fullName>
    </submittedName>
</protein>
<accession>A0A2N0QWS3</accession>
<proteinExistence type="predicted"/>
<gene>
    <name evidence="1" type="ORF">RhiirA1_475470</name>
</gene>
<dbReference type="AlphaFoldDB" id="A0A2N0QWS3"/>
<organism evidence="1 2">
    <name type="scientific">Rhizophagus irregularis</name>
    <dbReference type="NCBI Taxonomy" id="588596"/>
    <lineage>
        <taxon>Eukaryota</taxon>
        <taxon>Fungi</taxon>
        <taxon>Fungi incertae sedis</taxon>
        <taxon>Mucoromycota</taxon>
        <taxon>Glomeromycotina</taxon>
        <taxon>Glomeromycetes</taxon>
        <taxon>Glomerales</taxon>
        <taxon>Glomeraceae</taxon>
        <taxon>Rhizophagus</taxon>
    </lineage>
</organism>
<dbReference type="EMBL" id="LLXH01002554">
    <property type="protein sequence ID" value="PKC55514.1"/>
    <property type="molecule type" value="Genomic_DNA"/>
</dbReference>
<sequence length="61" mass="7049">LNNFIGGIMCKPPTNIYFIPILAETIEGYIKNYLSGSMHEPLFLPLRKENLKITIKKDRKL</sequence>
<dbReference type="Proteomes" id="UP000232688">
    <property type="component" value="Unassembled WGS sequence"/>
</dbReference>
<evidence type="ECO:0000313" key="1">
    <source>
        <dbReference type="EMBL" id="PKC55514.1"/>
    </source>
</evidence>
<name>A0A2N0QWS3_9GLOM</name>
<evidence type="ECO:0000313" key="2">
    <source>
        <dbReference type="Proteomes" id="UP000232688"/>
    </source>
</evidence>
<feature type="non-terminal residue" evidence="1">
    <location>
        <position position="1"/>
    </location>
</feature>
<dbReference type="VEuPathDB" id="FungiDB:RhiirA1_475470"/>
<comment type="caution">
    <text evidence="1">The sequence shown here is derived from an EMBL/GenBank/DDBJ whole genome shotgun (WGS) entry which is preliminary data.</text>
</comment>
<reference evidence="1 2" key="1">
    <citation type="submission" date="2017-10" db="EMBL/GenBank/DDBJ databases">
        <title>Extensive intraspecific genome diversity in a model arbuscular mycorrhizal fungus.</title>
        <authorList>
            <person name="Chen E.C.H."/>
            <person name="Morin E."/>
            <person name="Baudet D."/>
            <person name="Noel J."/>
            <person name="Ndikumana S."/>
            <person name="Charron P."/>
            <person name="St-Onge C."/>
            <person name="Giorgi J."/>
            <person name="Grigoriev I.V."/>
            <person name="Roux C."/>
            <person name="Martin F.M."/>
            <person name="Corradi N."/>
        </authorList>
    </citation>
    <scope>NUCLEOTIDE SEQUENCE [LARGE SCALE GENOMIC DNA]</scope>
    <source>
        <strain evidence="1 2">A1</strain>
    </source>
</reference>